<dbReference type="Pfam" id="PF00085">
    <property type="entry name" value="Thioredoxin"/>
    <property type="match status" value="1"/>
</dbReference>
<dbReference type="GO" id="GO:0016020">
    <property type="term" value="C:membrane"/>
    <property type="evidence" value="ECO:0007669"/>
    <property type="project" value="UniProtKB-SubCell"/>
</dbReference>
<dbReference type="PRINTS" id="PR00421">
    <property type="entry name" value="THIOREDOXIN"/>
</dbReference>
<dbReference type="InterPro" id="IPR045888">
    <property type="entry name" value="Erv"/>
</dbReference>
<name>A0A835YQ98_9STRA</name>
<keyword evidence="8" id="KW-1185">Reference proteome</keyword>
<feature type="domain" description="Thioredoxin" evidence="6">
    <location>
        <begin position="125"/>
        <end position="251"/>
    </location>
</feature>
<dbReference type="InterPro" id="IPR039542">
    <property type="entry name" value="Erv_N"/>
</dbReference>
<dbReference type="GO" id="GO:0005783">
    <property type="term" value="C:endoplasmic reticulum"/>
    <property type="evidence" value="ECO:0007669"/>
    <property type="project" value="TreeGrafter"/>
</dbReference>
<evidence type="ECO:0000259" key="6">
    <source>
        <dbReference type="PROSITE" id="PS51352"/>
    </source>
</evidence>
<dbReference type="InterPro" id="IPR012936">
    <property type="entry name" value="Erv_C"/>
</dbReference>
<dbReference type="OrthoDB" id="72053at2759"/>
<dbReference type="GO" id="GO:0030134">
    <property type="term" value="C:COPII-coated ER to Golgi transport vesicle"/>
    <property type="evidence" value="ECO:0007669"/>
    <property type="project" value="TreeGrafter"/>
</dbReference>
<comment type="caution">
    <text evidence="7">The sequence shown here is derived from an EMBL/GenBank/DDBJ whole genome shotgun (WGS) entry which is preliminary data.</text>
</comment>
<organism evidence="7 8">
    <name type="scientific">Tribonema minus</name>
    <dbReference type="NCBI Taxonomy" id="303371"/>
    <lineage>
        <taxon>Eukaryota</taxon>
        <taxon>Sar</taxon>
        <taxon>Stramenopiles</taxon>
        <taxon>Ochrophyta</taxon>
        <taxon>PX clade</taxon>
        <taxon>Xanthophyceae</taxon>
        <taxon>Tribonematales</taxon>
        <taxon>Tribonemataceae</taxon>
        <taxon>Tribonema</taxon>
    </lineage>
</organism>
<dbReference type="EMBL" id="JAFCMP010000457">
    <property type="protein sequence ID" value="KAG5179567.1"/>
    <property type="molecule type" value="Genomic_DNA"/>
</dbReference>
<gene>
    <name evidence="7" type="ORF">JKP88DRAFT_201027</name>
</gene>
<reference evidence="7" key="1">
    <citation type="submission" date="2021-02" db="EMBL/GenBank/DDBJ databases">
        <title>First Annotated Genome of the Yellow-green Alga Tribonema minus.</title>
        <authorList>
            <person name="Mahan K.M."/>
        </authorList>
    </citation>
    <scope>NUCLEOTIDE SEQUENCE</scope>
    <source>
        <strain evidence="7">UTEX B ZZ1240</strain>
    </source>
</reference>
<sequence>MAGGIRTFDFYRKIPMDLTETTVQGAIMSAVAMLFMFVLFICELQAFLRPEIYSTVMLDTNRDSKLRINFNVTMLALPCEYATIDVLDVLGTNRVNITKNIIKWHTDERGRKVEFHGRNREQEDVQHDTHHRDLDLAHEDGEHALPIEEAAFPEFIAGNAYVIADFYAPWCVWCQRLAPTWEAFAETATEDMPQLRVIKVDCVANHALCSAQRIHAFPTIRFFKDGVAEAADYRRDRSLQALLEYSNALVGGDASQIRRFQRVTKDHPGCQISGFILVNRVPGNFHIEAQSKHHHINPAITNVSHVVHNLSFGTQYPVRAFYARAPRALEGILEGTLRMQDETFVTKDLHAAPHHYVKVVSTFLGKEWNYRGANEDVLQYQMIVANQIMPYDVEDVPEAKFSFDLSPMCVHVRTRARRWYDFVTSVMAIVGGTFTVVGVVDSILFRVLKQKAL</sequence>
<accession>A0A835YQ98</accession>
<evidence type="ECO:0000256" key="4">
    <source>
        <dbReference type="ARBA" id="ARBA00023136"/>
    </source>
</evidence>
<protein>
    <submittedName>
        <fullName evidence="7">Endoplasmic reticulum-golgi intermediate compartment-domain-containing protein</fullName>
    </submittedName>
</protein>
<proteinExistence type="predicted"/>
<dbReference type="Proteomes" id="UP000664859">
    <property type="component" value="Unassembled WGS sequence"/>
</dbReference>
<dbReference type="InterPro" id="IPR036249">
    <property type="entry name" value="Thioredoxin-like_sf"/>
</dbReference>
<evidence type="ECO:0000313" key="8">
    <source>
        <dbReference type="Proteomes" id="UP000664859"/>
    </source>
</evidence>
<dbReference type="PANTHER" id="PTHR10984">
    <property type="entry name" value="ENDOPLASMIC RETICULUM-GOLGI INTERMEDIATE COMPARTMENT PROTEIN"/>
    <property type="match status" value="1"/>
</dbReference>
<dbReference type="AlphaFoldDB" id="A0A835YQ98"/>
<dbReference type="Pfam" id="PF13850">
    <property type="entry name" value="ERGIC_N"/>
    <property type="match status" value="1"/>
</dbReference>
<feature type="transmembrane region" description="Helical" evidence="5">
    <location>
        <begin position="422"/>
        <end position="445"/>
    </location>
</feature>
<comment type="subcellular location">
    <subcellularLocation>
        <location evidence="1">Membrane</location>
    </subcellularLocation>
</comment>
<evidence type="ECO:0000313" key="7">
    <source>
        <dbReference type="EMBL" id="KAG5179567.1"/>
    </source>
</evidence>
<feature type="transmembrane region" description="Helical" evidence="5">
    <location>
        <begin position="26"/>
        <end position="48"/>
    </location>
</feature>
<keyword evidence="3 5" id="KW-1133">Transmembrane helix</keyword>
<dbReference type="CDD" id="cd02961">
    <property type="entry name" value="PDI_a_family"/>
    <property type="match status" value="1"/>
</dbReference>
<keyword evidence="2 5" id="KW-0812">Transmembrane</keyword>
<dbReference type="Pfam" id="PF07970">
    <property type="entry name" value="COPIIcoated_ERV"/>
    <property type="match status" value="1"/>
</dbReference>
<evidence type="ECO:0000256" key="1">
    <source>
        <dbReference type="ARBA" id="ARBA00004370"/>
    </source>
</evidence>
<evidence type="ECO:0000256" key="3">
    <source>
        <dbReference type="ARBA" id="ARBA00022989"/>
    </source>
</evidence>
<dbReference type="InterPro" id="IPR017937">
    <property type="entry name" value="Thioredoxin_CS"/>
</dbReference>
<dbReference type="Gene3D" id="3.40.30.10">
    <property type="entry name" value="Glutaredoxin"/>
    <property type="match status" value="1"/>
</dbReference>
<dbReference type="PROSITE" id="PS51352">
    <property type="entry name" value="THIOREDOXIN_2"/>
    <property type="match status" value="1"/>
</dbReference>
<keyword evidence="4 5" id="KW-0472">Membrane</keyword>
<dbReference type="SUPFAM" id="SSF52833">
    <property type="entry name" value="Thioredoxin-like"/>
    <property type="match status" value="1"/>
</dbReference>
<evidence type="ECO:0000256" key="5">
    <source>
        <dbReference type="SAM" id="Phobius"/>
    </source>
</evidence>
<dbReference type="InterPro" id="IPR013766">
    <property type="entry name" value="Thioredoxin_domain"/>
</dbReference>
<dbReference type="PROSITE" id="PS00194">
    <property type="entry name" value="THIOREDOXIN_1"/>
    <property type="match status" value="1"/>
</dbReference>
<evidence type="ECO:0000256" key="2">
    <source>
        <dbReference type="ARBA" id="ARBA00022692"/>
    </source>
</evidence>
<dbReference type="PANTHER" id="PTHR10984:SF37">
    <property type="entry name" value="PROTEIN DISULFIDE-ISOMERASE 5-3"/>
    <property type="match status" value="1"/>
</dbReference>